<evidence type="ECO:0000313" key="4">
    <source>
        <dbReference type="EMBL" id="PIK56096.1"/>
    </source>
</evidence>
<keyword evidence="2" id="KW-0472">Membrane</keyword>
<sequence length="397" mass="44014">MESFYSLFAISLQFILFHQVLCESQEVYFEIKDGNFNEIIFIGEKNITLICHVSNILHADVTITKVGEGSVATNRGIGNCLEYNIQQVTEQNGGNYSCTSRYGDKNTGGVVEMSRMLSLIVRDNHSPSCLRNGTGLHQAYSVGDVLSLSCYCDVSIECNWIQSVERSKVGRRVPPMDVLQHNGKIIRRIVVGPLTSLDVAIRYDCSSGSSVDERCSIGPANVSINDVVSLSIPQSYLSEACLISVPSSTESMTEEVSTTVKLTSTDQQRETMSEEESATQNNKSTDQQKSMTEDYTNFIIFLAVALASSLLIAAAIFAVFSLRLLNRNKHGEIDAAEKNENDNQLKEFADVNRQPDNLYYSIQENPTIGSSYGSSPCAYYSTKIKHDSHTYDEPQRM</sequence>
<feature type="chain" id="PRO_5013627671" description="Ig-like domain-containing protein" evidence="3">
    <location>
        <begin position="23"/>
        <end position="397"/>
    </location>
</feature>
<keyword evidence="3" id="KW-0732">Signal</keyword>
<feature type="signal peptide" evidence="3">
    <location>
        <begin position="1"/>
        <end position="22"/>
    </location>
</feature>
<protein>
    <recommendedName>
        <fullName evidence="6">Ig-like domain-containing protein</fullName>
    </recommendedName>
</protein>
<comment type="caution">
    <text evidence="4">The sequence shown here is derived from an EMBL/GenBank/DDBJ whole genome shotgun (WGS) entry which is preliminary data.</text>
</comment>
<dbReference type="SUPFAM" id="SSF48726">
    <property type="entry name" value="Immunoglobulin"/>
    <property type="match status" value="1"/>
</dbReference>
<name>A0A2G8L763_STIJA</name>
<dbReference type="InterPro" id="IPR013783">
    <property type="entry name" value="Ig-like_fold"/>
</dbReference>
<dbReference type="AlphaFoldDB" id="A0A2G8L763"/>
<feature type="compositionally biased region" description="Polar residues" evidence="1">
    <location>
        <begin position="278"/>
        <end position="289"/>
    </location>
</feature>
<evidence type="ECO:0000313" key="5">
    <source>
        <dbReference type="Proteomes" id="UP000230750"/>
    </source>
</evidence>
<keyword evidence="2" id="KW-0812">Transmembrane</keyword>
<evidence type="ECO:0008006" key="6">
    <source>
        <dbReference type="Google" id="ProtNLM"/>
    </source>
</evidence>
<gene>
    <name evidence="4" type="ORF">BSL78_06992</name>
</gene>
<dbReference type="Proteomes" id="UP000230750">
    <property type="component" value="Unassembled WGS sequence"/>
</dbReference>
<dbReference type="EMBL" id="MRZV01000188">
    <property type="protein sequence ID" value="PIK56096.1"/>
    <property type="molecule type" value="Genomic_DNA"/>
</dbReference>
<feature type="region of interest" description="Disordered" evidence="1">
    <location>
        <begin position="254"/>
        <end position="289"/>
    </location>
</feature>
<evidence type="ECO:0000256" key="1">
    <source>
        <dbReference type="SAM" id="MobiDB-lite"/>
    </source>
</evidence>
<proteinExistence type="predicted"/>
<dbReference type="InterPro" id="IPR036179">
    <property type="entry name" value="Ig-like_dom_sf"/>
</dbReference>
<evidence type="ECO:0000256" key="2">
    <source>
        <dbReference type="SAM" id="Phobius"/>
    </source>
</evidence>
<organism evidence="4 5">
    <name type="scientific">Stichopus japonicus</name>
    <name type="common">Sea cucumber</name>
    <dbReference type="NCBI Taxonomy" id="307972"/>
    <lineage>
        <taxon>Eukaryota</taxon>
        <taxon>Metazoa</taxon>
        <taxon>Echinodermata</taxon>
        <taxon>Eleutherozoa</taxon>
        <taxon>Echinozoa</taxon>
        <taxon>Holothuroidea</taxon>
        <taxon>Aspidochirotacea</taxon>
        <taxon>Aspidochirotida</taxon>
        <taxon>Stichopodidae</taxon>
        <taxon>Apostichopus</taxon>
    </lineage>
</organism>
<evidence type="ECO:0000256" key="3">
    <source>
        <dbReference type="SAM" id="SignalP"/>
    </source>
</evidence>
<reference evidence="4 5" key="1">
    <citation type="journal article" date="2017" name="PLoS Biol.">
        <title>The sea cucumber genome provides insights into morphological evolution and visceral regeneration.</title>
        <authorList>
            <person name="Zhang X."/>
            <person name="Sun L."/>
            <person name="Yuan J."/>
            <person name="Sun Y."/>
            <person name="Gao Y."/>
            <person name="Zhang L."/>
            <person name="Li S."/>
            <person name="Dai H."/>
            <person name="Hamel J.F."/>
            <person name="Liu C."/>
            <person name="Yu Y."/>
            <person name="Liu S."/>
            <person name="Lin W."/>
            <person name="Guo K."/>
            <person name="Jin S."/>
            <person name="Xu P."/>
            <person name="Storey K.B."/>
            <person name="Huan P."/>
            <person name="Zhang T."/>
            <person name="Zhou Y."/>
            <person name="Zhang J."/>
            <person name="Lin C."/>
            <person name="Li X."/>
            <person name="Xing L."/>
            <person name="Huo D."/>
            <person name="Sun M."/>
            <person name="Wang L."/>
            <person name="Mercier A."/>
            <person name="Li F."/>
            <person name="Yang H."/>
            <person name="Xiang J."/>
        </authorList>
    </citation>
    <scope>NUCLEOTIDE SEQUENCE [LARGE SCALE GENOMIC DNA]</scope>
    <source>
        <strain evidence="4">Shaxun</strain>
        <tissue evidence="4">Muscle</tissue>
    </source>
</reference>
<feature type="transmembrane region" description="Helical" evidence="2">
    <location>
        <begin position="298"/>
        <end position="320"/>
    </location>
</feature>
<dbReference type="Gene3D" id="2.60.40.10">
    <property type="entry name" value="Immunoglobulins"/>
    <property type="match status" value="1"/>
</dbReference>
<accession>A0A2G8L763</accession>
<keyword evidence="2" id="KW-1133">Transmembrane helix</keyword>
<keyword evidence="5" id="KW-1185">Reference proteome</keyword>